<evidence type="ECO:0000259" key="6">
    <source>
        <dbReference type="Pfam" id="PF13458"/>
    </source>
</evidence>
<organism evidence="7 8">
    <name type="scientific">Oceanidesulfovibrio marinus</name>
    <dbReference type="NCBI Taxonomy" id="370038"/>
    <lineage>
        <taxon>Bacteria</taxon>
        <taxon>Pseudomonadati</taxon>
        <taxon>Thermodesulfobacteriota</taxon>
        <taxon>Desulfovibrionia</taxon>
        <taxon>Desulfovibrionales</taxon>
        <taxon>Desulfovibrionaceae</taxon>
        <taxon>Oceanidesulfovibrio</taxon>
    </lineage>
</organism>
<accession>A0A6P1ZM37</accession>
<dbReference type="Proteomes" id="UP000434052">
    <property type="component" value="Unassembled WGS sequence"/>
</dbReference>
<dbReference type="AlphaFoldDB" id="A0A6P1ZM37"/>
<dbReference type="PANTHER" id="PTHR30483">
    <property type="entry name" value="LEUCINE-SPECIFIC-BINDING PROTEIN"/>
    <property type="match status" value="1"/>
</dbReference>
<feature type="chain" id="PRO_5027054467" evidence="5">
    <location>
        <begin position="22"/>
        <end position="378"/>
    </location>
</feature>
<dbReference type="Gene3D" id="3.40.50.2300">
    <property type="match status" value="2"/>
</dbReference>
<reference evidence="7 8" key="1">
    <citation type="submission" date="2018-06" db="EMBL/GenBank/DDBJ databases">
        <title>Complete genome of Desulfovibrio marinus P48SEP.</title>
        <authorList>
            <person name="Crispim J.S."/>
            <person name="Vidigal P.M.P."/>
            <person name="Silva L.C.F."/>
            <person name="Araujo L.C."/>
            <person name="Laguardia C.N."/>
            <person name="Dias R.S."/>
            <person name="Sousa M.P."/>
            <person name="Paula S.O."/>
            <person name="Silva C."/>
        </authorList>
    </citation>
    <scope>NUCLEOTIDE SEQUENCE [LARGE SCALE GENOMIC DNA]</scope>
    <source>
        <strain evidence="7 8">P48SEP</strain>
    </source>
</reference>
<dbReference type="PANTHER" id="PTHR30483:SF38">
    <property type="entry name" value="BLR7848 PROTEIN"/>
    <property type="match status" value="1"/>
</dbReference>
<dbReference type="InterPro" id="IPR051010">
    <property type="entry name" value="BCAA_transport"/>
</dbReference>
<dbReference type="OrthoDB" id="9791590at2"/>
<keyword evidence="2" id="KW-0813">Transport</keyword>
<evidence type="ECO:0000256" key="4">
    <source>
        <dbReference type="ARBA" id="ARBA00022970"/>
    </source>
</evidence>
<dbReference type="EMBL" id="QMIF01000001">
    <property type="protein sequence ID" value="TVM36354.1"/>
    <property type="molecule type" value="Genomic_DNA"/>
</dbReference>
<dbReference type="InterPro" id="IPR028081">
    <property type="entry name" value="Leu-bd"/>
</dbReference>
<evidence type="ECO:0000313" key="7">
    <source>
        <dbReference type="EMBL" id="TVM36354.1"/>
    </source>
</evidence>
<evidence type="ECO:0000256" key="1">
    <source>
        <dbReference type="ARBA" id="ARBA00010062"/>
    </source>
</evidence>
<dbReference type="SUPFAM" id="SSF53822">
    <property type="entry name" value="Periplasmic binding protein-like I"/>
    <property type="match status" value="1"/>
</dbReference>
<proteinExistence type="inferred from homology"/>
<comment type="similarity">
    <text evidence="1">Belongs to the leucine-binding protein family.</text>
</comment>
<evidence type="ECO:0000256" key="2">
    <source>
        <dbReference type="ARBA" id="ARBA00022448"/>
    </source>
</evidence>
<evidence type="ECO:0000313" key="8">
    <source>
        <dbReference type="Proteomes" id="UP000434052"/>
    </source>
</evidence>
<gene>
    <name evidence="7" type="ORF">DQK91_00060</name>
</gene>
<dbReference type="InterPro" id="IPR000709">
    <property type="entry name" value="Leu_Ile_Val-bd"/>
</dbReference>
<comment type="caution">
    <text evidence="7">The sequence shown here is derived from an EMBL/GenBank/DDBJ whole genome shotgun (WGS) entry which is preliminary data.</text>
</comment>
<evidence type="ECO:0000256" key="5">
    <source>
        <dbReference type="SAM" id="SignalP"/>
    </source>
</evidence>
<dbReference type="Pfam" id="PF13458">
    <property type="entry name" value="Peripla_BP_6"/>
    <property type="match status" value="1"/>
</dbReference>
<sequence>MTIRRLLLTLALLLVPLSAKAEEPIKIGAVFSVTGPASFLGEPEKNTALMLADMINENGGVLGRQIEMIVYDDETDVNKCVLAVDKLLKKDHVVAVIGPSVSGNTLAVMNKFPAAKVPLISCAAAEKIVNPVNPWVFKTPQSDRHAVTRILEHAKEQGYKNIAIITVSNGFGQAGRAVLQELVPEMGFTLVADEVYGPKDTDMTAQLTSIKGKNPDAIICWGTNPGPAVIAKNRVQLGMDTPLYMSHGVASKKFIELAGSASEGLLLPAGRLIVATQISDDNPQKPVVTEYIEKYEAEFNQPISSFGGYAYDALMLVTKAIEMGGTADPTSIRDNIEKIDNFVATGGVFNFSAEDHNGLDASAFEMVIIENGDWNIVE</sequence>
<keyword evidence="3 5" id="KW-0732">Signal</keyword>
<dbReference type="InterPro" id="IPR028082">
    <property type="entry name" value="Peripla_BP_I"/>
</dbReference>
<name>A0A6P1ZM37_9BACT</name>
<evidence type="ECO:0000256" key="3">
    <source>
        <dbReference type="ARBA" id="ARBA00022729"/>
    </source>
</evidence>
<dbReference type="GO" id="GO:0006865">
    <property type="term" value="P:amino acid transport"/>
    <property type="evidence" value="ECO:0007669"/>
    <property type="project" value="UniProtKB-KW"/>
</dbReference>
<feature type="signal peptide" evidence="5">
    <location>
        <begin position="1"/>
        <end position="21"/>
    </location>
</feature>
<dbReference type="CDD" id="cd06333">
    <property type="entry name" value="PBP1_ABC_RPA1789-like"/>
    <property type="match status" value="1"/>
</dbReference>
<dbReference type="RefSeq" id="WP_144233392.1">
    <property type="nucleotide sequence ID" value="NZ_QMIF01000001.1"/>
</dbReference>
<keyword evidence="4" id="KW-0029">Amino-acid transport</keyword>
<protein>
    <submittedName>
        <fullName evidence="7">ABC transporter substrate-binding protein</fullName>
    </submittedName>
</protein>
<feature type="domain" description="Leucine-binding protein" evidence="6">
    <location>
        <begin position="24"/>
        <end position="358"/>
    </location>
</feature>
<dbReference type="PRINTS" id="PR00337">
    <property type="entry name" value="LEUILEVALBP"/>
</dbReference>